<gene>
    <name evidence="2" type="ORF">AN168_11395</name>
</gene>
<reference evidence="2 3" key="1">
    <citation type="submission" date="2015-08" db="EMBL/GenBank/DDBJ databases">
        <title>Draft Genome Sequence of Vibrio splendidus UCD-SED7.</title>
        <authorList>
            <person name="Lee R.D."/>
            <person name="Lang J.M."/>
            <person name="Coil D.A."/>
            <person name="Jospin G."/>
            <person name="Eisen J.A."/>
        </authorList>
    </citation>
    <scope>NUCLEOTIDE SEQUENCE [LARGE SCALE GENOMIC DNA]</scope>
    <source>
        <strain evidence="2 3">UCD-SED7</strain>
    </source>
</reference>
<keyword evidence="1" id="KW-1133">Transmembrane helix</keyword>
<dbReference type="Proteomes" id="UP000050463">
    <property type="component" value="Unassembled WGS sequence"/>
</dbReference>
<sequence>MPFLLNVDLAKRVWFARYLPLLTKQEAIMADNKDFQDPFNVFYFLGFLAAFLAIPLLPATLTLIRVFNGYATF</sequence>
<accession>A0A837NRE0</accession>
<dbReference type="AlphaFoldDB" id="A0A837NRE0"/>
<protein>
    <submittedName>
        <fullName evidence="2">Uncharacterized protein</fullName>
    </submittedName>
</protein>
<evidence type="ECO:0000256" key="1">
    <source>
        <dbReference type="SAM" id="Phobius"/>
    </source>
</evidence>
<keyword evidence="1" id="KW-0812">Transmembrane</keyword>
<evidence type="ECO:0000313" key="3">
    <source>
        <dbReference type="Proteomes" id="UP000050463"/>
    </source>
</evidence>
<evidence type="ECO:0000313" key="2">
    <source>
        <dbReference type="EMBL" id="KPL94143.1"/>
    </source>
</evidence>
<proteinExistence type="predicted"/>
<organism evidence="2 3">
    <name type="scientific">Vibrio splendidus</name>
    <dbReference type="NCBI Taxonomy" id="29497"/>
    <lineage>
        <taxon>Bacteria</taxon>
        <taxon>Pseudomonadati</taxon>
        <taxon>Pseudomonadota</taxon>
        <taxon>Gammaproteobacteria</taxon>
        <taxon>Vibrionales</taxon>
        <taxon>Vibrionaceae</taxon>
        <taxon>Vibrio</taxon>
    </lineage>
</organism>
<comment type="caution">
    <text evidence="2">The sequence shown here is derived from an EMBL/GenBank/DDBJ whole genome shotgun (WGS) entry which is preliminary data.</text>
</comment>
<feature type="transmembrane region" description="Helical" evidence="1">
    <location>
        <begin position="41"/>
        <end position="64"/>
    </location>
</feature>
<keyword evidence="1" id="KW-0472">Membrane</keyword>
<name>A0A837NRE0_VIBSP</name>
<dbReference type="EMBL" id="LIZK01000004">
    <property type="protein sequence ID" value="KPL94143.1"/>
    <property type="molecule type" value="Genomic_DNA"/>
</dbReference>